<dbReference type="GO" id="GO:0002098">
    <property type="term" value="P:tRNA wobble uridine modification"/>
    <property type="evidence" value="ECO:0007669"/>
    <property type="project" value="TreeGrafter"/>
</dbReference>
<dbReference type="CDD" id="cd14858">
    <property type="entry name" value="TrmE_N"/>
    <property type="match status" value="1"/>
</dbReference>
<feature type="domain" description="GTP-binding protein TrmE N-terminal" evidence="7">
    <location>
        <begin position="36"/>
        <end position="158"/>
    </location>
</feature>
<dbReference type="Pfam" id="PF12631">
    <property type="entry name" value="MnmE_helical"/>
    <property type="match status" value="1"/>
</dbReference>
<sequence length="525" mass="59218">MLVKRFCDFGIVRLNRKYSDCLITHINRGVQSIASTIFALSTNIKSSGSAIAVIRVSGGETLNVIDLITNGNSSIHKRNPRKAFLHDYLDPKTNQLIDNGMILWFPKPKSYTGEDLAEFHVHGSHAVIRKMLSVLSEIRGLRPAVQGEFTKRALINGKLELVQAEGIRDLIDAQTDNQRRRALSGLYGNLNKIFNDWRFEIIKIVAHLEALIDFSDEELLDSDLENNIFEKIEIISGKICHYLHKTKLKSDLVKDGFQIAIIGSPNVGKSSLINRLGERNVSITSPISGTTRDIIEIWLDICGNKVCIADTAGIKEISSTDDIIELQGIEKAIQKLEISHFLIPLIIEDFFDRAKDCQMILMVIDAVETFQAKTLSLPNYLEAIIADRIADELIFVINKIDLLNQNERYELEKIIETSSYLQNPKFKLSCLSNEGFENFVENLKTRIENVCFEKDSEIPFSNDRHLLHLNNCLKELNVAKKSIRFDSAIGAAHLRQASYHLACLTGTITTEDILDVIFKDFCIGK</sequence>
<evidence type="ECO:0000256" key="1">
    <source>
        <dbReference type="ARBA" id="ARBA00004173"/>
    </source>
</evidence>
<dbReference type="GO" id="GO:0005525">
    <property type="term" value="F:GTP binding"/>
    <property type="evidence" value="ECO:0007669"/>
    <property type="project" value="UniProtKB-KW"/>
</dbReference>
<accession>A0A132ADP6</accession>
<organism evidence="9 10">
    <name type="scientific">Sarcoptes scabiei</name>
    <name type="common">Itch mite</name>
    <name type="synonym">Acarus scabiei</name>
    <dbReference type="NCBI Taxonomy" id="52283"/>
    <lineage>
        <taxon>Eukaryota</taxon>
        <taxon>Metazoa</taxon>
        <taxon>Ecdysozoa</taxon>
        <taxon>Arthropoda</taxon>
        <taxon>Chelicerata</taxon>
        <taxon>Arachnida</taxon>
        <taxon>Acari</taxon>
        <taxon>Acariformes</taxon>
        <taxon>Sarcoptiformes</taxon>
        <taxon>Astigmata</taxon>
        <taxon>Psoroptidia</taxon>
        <taxon>Sarcoptoidea</taxon>
        <taxon>Sarcoptidae</taxon>
        <taxon>Sarcoptinae</taxon>
        <taxon>Sarcoptes</taxon>
    </lineage>
</organism>
<comment type="subcellular location">
    <subcellularLocation>
        <location evidence="1">Mitochondrion</location>
    </subcellularLocation>
</comment>
<dbReference type="InterPro" id="IPR018948">
    <property type="entry name" value="GTP-bd_TrmE_N"/>
</dbReference>
<keyword evidence="4" id="KW-0547">Nucleotide-binding</keyword>
<evidence type="ECO:0000256" key="4">
    <source>
        <dbReference type="ARBA" id="ARBA00022741"/>
    </source>
</evidence>
<dbReference type="InterPro" id="IPR027266">
    <property type="entry name" value="TrmE/GcvT-like"/>
</dbReference>
<evidence type="ECO:0000259" key="8">
    <source>
        <dbReference type="Pfam" id="PF12631"/>
    </source>
</evidence>
<evidence type="ECO:0000313" key="9">
    <source>
        <dbReference type="EMBL" id="KPM08570.1"/>
    </source>
</evidence>
<evidence type="ECO:0000256" key="2">
    <source>
        <dbReference type="ARBA" id="ARBA00011043"/>
    </source>
</evidence>
<dbReference type="PANTHER" id="PTHR42714">
    <property type="entry name" value="TRNA MODIFICATION GTPASE GTPBP3"/>
    <property type="match status" value="1"/>
</dbReference>
<dbReference type="OrthoDB" id="188276at2759"/>
<dbReference type="Gene3D" id="3.40.50.300">
    <property type="entry name" value="P-loop containing nucleotide triphosphate hydrolases"/>
    <property type="match status" value="1"/>
</dbReference>
<name>A0A132ADP6_SARSC</name>
<evidence type="ECO:0000259" key="6">
    <source>
        <dbReference type="Pfam" id="PF01926"/>
    </source>
</evidence>
<evidence type="ECO:0000256" key="5">
    <source>
        <dbReference type="ARBA" id="ARBA00023134"/>
    </source>
</evidence>
<dbReference type="VEuPathDB" id="VectorBase:SSCA010426"/>
<dbReference type="Gene3D" id="3.30.1360.120">
    <property type="entry name" value="Probable tRNA modification gtpase trme, domain 1"/>
    <property type="match status" value="1"/>
</dbReference>
<dbReference type="GO" id="GO:0005739">
    <property type="term" value="C:mitochondrion"/>
    <property type="evidence" value="ECO:0007669"/>
    <property type="project" value="UniProtKB-SubCell"/>
</dbReference>
<dbReference type="InterPro" id="IPR027417">
    <property type="entry name" value="P-loop_NTPase"/>
</dbReference>
<comment type="similarity">
    <text evidence="2">Belongs to the TRAFAC class TrmE-Era-EngA-EngB-Septin-like GTPase superfamily. TrmE GTPase family.</text>
</comment>
<dbReference type="PRINTS" id="PR00326">
    <property type="entry name" value="GTP1OBG"/>
</dbReference>
<dbReference type="FunFam" id="3.30.1360.120:FF:000007">
    <property type="entry name" value="tRNA modification GTPase GTPBP3, mitochondrial"/>
    <property type="match status" value="1"/>
</dbReference>
<feature type="domain" description="MnmE helical" evidence="8">
    <location>
        <begin position="161"/>
        <end position="522"/>
    </location>
</feature>
<dbReference type="EMBL" id="JXLN01012520">
    <property type="protein sequence ID" value="KPM08570.1"/>
    <property type="molecule type" value="Genomic_DNA"/>
</dbReference>
<proteinExistence type="inferred from homology"/>
<evidence type="ECO:0000313" key="10">
    <source>
        <dbReference type="Proteomes" id="UP000616769"/>
    </source>
</evidence>
<dbReference type="PANTHER" id="PTHR42714:SF2">
    <property type="entry name" value="TRNA MODIFICATION GTPASE GTPBP3, MITOCHONDRIAL"/>
    <property type="match status" value="1"/>
</dbReference>
<dbReference type="NCBIfam" id="NF003661">
    <property type="entry name" value="PRK05291.1-3"/>
    <property type="match status" value="1"/>
</dbReference>
<dbReference type="SUPFAM" id="SSF52540">
    <property type="entry name" value="P-loop containing nucleoside triphosphate hydrolases"/>
    <property type="match status" value="1"/>
</dbReference>
<evidence type="ECO:0000256" key="3">
    <source>
        <dbReference type="ARBA" id="ARBA00022694"/>
    </source>
</evidence>
<dbReference type="Gene3D" id="1.20.120.430">
    <property type="entry name" value="tRNA modification GTPase MnmE domain 2"/>
    <property type="match status" value="1"/>
</dbReference>
<dbReference type="HAMAP" id="MF_00379">
    <property type="entry name" value="GTPase_MnmE"/>
    <property type="match status" value="1"/>
</dbReference>
<dbReference type="AlphaFoldDB" id="A0A132ADP6"/>
<protein>
    <submittedName>
        <fullName evidence="9">tRNA modification GTPase MnmE-like protein</fullName>
    </submittedName>
</protein>
<dbReference type="NCBIfam" id="TIGR00231">
    <property type="entry name" value="small_GTP"/>
    <property type="match status" value="1"/>
</dbReference>
<dbReference type="InterPro" id="IPR005225">
    <property type="entry name" value="Small_GTP-bd"/>
</dbReference>
<dbReference type="InterPro" id="IPR025867">
    <property type="entry name" value="MnmE_helical"/>
</dbReference>
<dbReference type="InterPro" id="IPR031168">
    <property type="entry name" value="G_TrmE"/>
</dbReference>
<keyword evidence="3" id="KW-0819">tRNA processing</keyword>
<reference evidence="9 10" key="1">
    <citation type="journal article" date="2015" name="Parasit. Vectors">
        <title>Draft genome of the scabies mite.</title>
        <authorList>
            <person name="Rider S.D.Jr."/>
            <person name="Morgan M.S."/>
            <person name="Arlian L.G."/>
        </authorList>
    </citation>
    <scope>NUCLEOTIDE SEQUENCE [LARGE SCALE GENOMIC DNA]</scope>
    <source>
        <strain evidence="9">Arlian Lab</strain>
    </source>
</reference>
<feature type="domain" description="G" evidence="6">
    <location>
        <begin position="258"/>
        <end position="399"/>
    </location>
</feature>
<dbReference type="GO" id="GO:0030488">
    <property type="term" value="P:tRNA methylation"/>
    <property type="evidence" value="ECO:0007669"/>
    <property type="project" value="TreeGrafter"/>
</dbReference>
<dbReference type="Pfam" id="PF10396">
    <property type="entry name" value="TrmE_N"/>
    <property type="match status" value="1"/>
</dbReference>
<dbReference type="InterPro" id="IPR004520">
    <property type="entry name" value="GTPase_MnmE"/>
</dbReference>
<comment type="caution">
    <text evidence="9">The sequence shown here is derived from an EMBL/GenBank/DDBJ whole genome shotgun (WGS) entry which is preliminary data.</text>
</comment>
<keyword evidence="5" id="KW-0342">GTP-binding</keyword>
<dbReference type="Proteomes" id="UP000616769">
    <property type="component" value="Unassembled WGS sequence"/>
</dbReference>
<dbReference type="CDD" id="cd04164">
    <property type="entry name" value="trmE"/>
    <property type="match status" value="1"/>
</dbReference>
<dbReference type="InterPro" id="IPR006073">
    <property type="entry name" value="GTP-bd"/>
</dbReference>
<evidence type="ECO:0000259" key="7">
    <source>
        <dbReference type="Pfam" id="PF10396"/>
    </source>
</evidence>
<gene>
    <name evidence="9" type="ORF">QR98_0070920</name>
</gene>
<dbReference type="Pfam" id="PF01926">
    <property type="entry name" value="MMR_HSR1"/>
    <property type="match status" value="1"/>
</dbReference>
<dbReference type="InterPro" id="IPR027368">
    <property type="entry name" value="MnmE_dom2"/>
</dbReference>
<dbReference type="GO" id="GO:0003924">
    <property type="term" value="F:GTPase activity"/>
    <property type="evidence" value="ECO:0007669"/>
    <property type="project" value="InterPro"/>
</dbReference>